<keyword evidence="2" id="KW-0285">Flavoprotein</keyword>
<dbReference type="SUPFAM" id="SSF55103">
    <property type="entry name" value="FAD-linked oxidases, C-terminal domain"/>
    <property type="match status" value="1"/>
</dbReference>
<feature type="domain" description="4Fe-4S ferredoxin-type" evidence="8">
    <location>
        <begin position="592"/>
        <end position="622"/>
    </location>
</feature>
<dbReference type="InterPro" id="IPR017896">
    <property type="entry name" value="4Fe4S_Fe-S-bd"/>
</dbReference>
<comment type="caution">
    <text evidence="10">The sequence shown here is derived from an EMBL/GenBank/DDBJ whole genome shotgun (WGS) entry which is preliminary data.</text>
</comment>
<dbReference type="PANTHER" id="PTHR11748">
    <property type="entry name" value="D-LACTATE DEHYDROGENASE"/>
    <property type="match status" value="1"/>
</dbReference>
<dbReference type="AlphaFoldDB" id="A0A1S1QLI6"/>
<dbReference type="Gene3D" id="3.30.70.2190">
    <property type="match status" value="1"/>
</dbReference>
<dbReference type="InterPro" id="IPR016164">
    <property type="entry name" value="FAD-linked_Oxase-like_C"/>
</dbReference>
<dbReference type="OrthoDB" id="9770306at2"/>
<dbReference type="PROSITE" id="PS51379">
    <property type="entry name" value="4FE4S_FER_2"/>
    <property type="match status" value="1"/>
</dbReference>
<evidence type="ECO:0000256" key="2">
    <source>
        <dbReference type="ARBA" id="ARBA00022630"/>
    </source>
</evidence>
<dbReference type="SUPFAM" id="SSF46548">
    <property type="entry name" value="alpha-helical ferredoxin"/>
    <property type="match status" value="1"/>
</dbReference>
<dbReference type="InterPro" id="IPR036318">
    <property type="entry name" value="FAD-bd_PCMH-like_sf"/>
</dbReference>
<comment type="cofactor">
    <cofactor evidence="1">
        <name>FAD</name>
        <dbReference type="ChEBI" id="CHEBI:57692"/>
    </cofactor>
</comment>
<proteinExistence type="predicted"/>
<dbReference type="InterPro" id="IPR004017">
    <property type="entry name" value="Cys_rich_dom"/>
</dbReference>
<dbReference type="GO" id="GO:0071949">
    <property type="term" value="F:FAD binding"/>
    <property type="evidence" value="ECO:0007669"/>
    <property type="project" value="InterPro"/>
</dbReference>
<keyword evidence="5" id="KW-0560">Oxidoreductase</keyword>
<dbReference type="InterPro" id="IPR016171">
    <property type="entry name" value="Vanillyl_alc_oxidase_C-sub2"/>
</dbReference>
<organism evidence="10 11">
    <name type="scientific">Parafrankia colletiae</name>
    <dbReference type="NCBI Taxonomy" id="573497"/>
    <lineage>
        <taxon>Bacteria</taxon>
        <taxon>Bacillati</taxon>
        <taxon>Actinomycetota</taxon>
        <taxon>Actinomycetes</taxon>
        <taxon>Frankiales</taxon>
        <taxon>Frankiaceae</taxon>
        <taxon>Parafrankia</taxon>
    </lineage>
</organism>
<dbReference type="InterPro" id="IPR016166">
    <property type="entry name" value="FAD-bd_PCMH"/>
</dbReference>
<dbReference type="InterPro" id="IPR004113">
    <property type="entry name" value="FAD-bd_oxidored_4_C"/>
</dbReference>
<dbReference type="Gene3D" id="1.10.45.10">
    <property type="entry name" value="Vanillyl-alcohol Oxidase, Chain A, domain 4"/>
    <property type="match status" value="1"/>
</dbReference>
<dbReference type="PANTHER" id="PTHR11748:SF119">
    <property type="entry name" value="D-2-HYDROXYGLUTARATE DEHYDROGENASE"/>
    <property type="match status" value="1"/>
</dbReference>
<dbReference type="GO" id="GO:0004458">
    <property type="term" value="F:D-lactate dehydrogenase (cytochrome) activity"/>
    <property type="evidence" value="ECO:0007669"/>
    <property type="project" value="TreeGrafter"/>
</dbReference>
<dbReference type="Gene3D" id="3.30.70.2740">
    <property type="match status" value="1"/>
</dbReference>
<dbReference type="Gene3D" id="3.30.465.10">
    <property type="match status" value="1"/>
</dbReference>
<dbReference type="Gene3D" id="3.30.43.10">
    <property type="entry name" value="Uridine Diphospho-n-acetylenolpyruvylglucosamine Reductase, domain 2"/>
    <property type="match status" value="1"/>
</dbReference>
<gene>
    <name evidence="10" type="ORF">CC117_23605</name>
</gene>
<evidence type="ECO:0000256" key="6">
    <source>
        <dbReference type="ARBA" id="ARBA00023004"/>
    </source>
</evidence>
<dbReference type="InterPro" id="IPR016169">
    <property type="entry name" value="FAD-bd_PCMH_sub2"/>
</dbReference>
<accession>A0A1S1QLI6</accession>
<dbReference type="Pfam" id="PF02754">
    <property type="entry name" value="CCG"/>
    <property type="match status" value="1"/>
</dbReference>
<evidence type="ECO:0000256" key="3">
    <source>
        <dbReference type="ARBA" id="ARBA00022723"/>
    </source>
</evidence>
<dbReference type="EMBL" id="MBLM01000134">
    <property type="protein sequence ID" value="OHV33164.1"/>
    <property type="molecule type" value="Genomic_DNA"/>
</dbReference>
<dbReference type="Pfam" id="PF13183">
    <property type="entry name" value="Fer4_8"/>
    <property type="match status" value="1"/>
</dbReference>
<dbReference type="GO" id="GO:0008720">
    <property type="term" value="F:D-lactate dehydrogenase (NAD+) activity"/>
    <property type="evidence" value="ECO:0007669"/>
    <property type="project" value="TreeGrafter"/>
</dbReference>
<reference evidence="11" key="1">
    <citation type="submission" date="2016-07" db="EMBL/GenBank/DDBJ databases">
        <title>Sequence Frankia sp. strain CcI1.17.</title>
        <authorList>
            <person name="Ghodhbane-Gtari F."/>
            <person name="Swanson E."/>
            <person name="Gueddou A."/>
            <person name="Morris K."/>
            <person name="Hezbri K."/>
            <person name="Ktari A."/>
            <person name="Nouioui I."/>
            <person name="Abebe-Akele F."/>
            <person name="Simpson S."/>
            <person name="Thomas K."/>
            <person name="Gtari M."/>
            <person name="Tisa L.S."/>
            <person name="Hurst S."/>
        </authorList>
    </citation>
    <scope>NUCLEOTIDE SEQUENCE [LARGE SCALE GENOMIC DNA]</scope>
    <source>
        <strain evidence="11">Cc1.17</strain>
    </source>
</reference>
<evidence type="ECO:0000256" key="4">
    <source>
        <dbReference type="ARBA" id="ARBA00022827"/>
    </source>
</evidence>
<feature type="domain" description="FAD-binding PCMH-type" evidence="9">
    <location>
        <begin position="38"/>
        <end position="260"/>
    </location>
</feature>
<keyword evidence="4" id="KW-0274">FAD</keyword>
<evidence type="ECO:0000256" key="7">
    <source>
        <dbReference type="ARBA" id="ARBA00023014"/>
    </source>
</evidence>
<evidence type="ECO:0000259" key="9">
    <source>
        <dbReference type="PROSITE" id="PS51387"/>
    </source>
</evidence>
<protein>
    <submittedName>
        <fullName evidence="10">Oxidoreductase</fullName>
    </submittedName>
</protein>
<sequence length="965" mass="101785">MTDSDERAGVSAALRAAGLEVRDDPGTRAMYATDASLYRIPPLAVVRPRHVDDVACALDVARAFGVGITARGAGTSIAGNAIGRGIVLDFSRHLGRVLEIDAGTRTAVVEPGTVHAVLQRAALPLGLRFGPDPSSHSRCTVGGMIGNNACGNRALGYGRTSDNVVAMTHLLASGETLRTGYDAAGAPVVDGPARLLADLRAAAGRHLATARTEFDTFGRQLSGYAVAHLLPERFDLGRALVGSEGTLGLLTQATVRLVKDPEHRVVVAIGFADIVQAGEAAPAVVAFGPTACEGMDQRLVDVLRGRRGDTAVPPLPRGAAWLFVEVAGDDHAEVLDRAGALAAAGLGTQARIVTDPAEQARLWRIREDGAGLAGRAPSGRPAWPGLEDAAVPPQRLGAYLARFDELVAAHGMTCAPYGHFGDGCMHVRLDFPFDRPDGLRVLREFLTAAAGLVAEFGGSISGEHGDGRARGELLARMYSADAIRLFGEVKHAFDPDNRLNPGVLTAPDPFDADVRMVGVTYRRDLAFAYPHDGGDLAEAVHRCTGVGRCRADTRTGGGVMCPSYLATREEKDSTRGRARVLQDVVRGDLDWRAPDVHDALDLCLACKGCASDCPTGIDMAMYKAEALHQKYRRRGWRRPGYRLGLRPRSHYTLGWLPRWARLAGRAPRLANALPTLPVLGRLGLYLAGVDRRRTVPAFAPTPFRRWWAAQLVGGPEVADGSGGGTPVMLFVDTFSDHFTPSAARAVVRVLRAAGYQPRIPSAGACCGLTWITTGQLDTARRILGRTVTELAASARAGIPIVGIEPSCTAVLRADAVELLGRTDHAEDARLVAAATRTVAELLTATPAWAPPDLTGTAVIAQPHCHHHAVLGWAADRALLERAGAQVTTLDGCCGLAGNFGVEIGHHEVSVAVAGQHLLPGLDAAPGAVVLADGFSCRTQITDLRGRRALHLAELLSPDPGPSPGA</sequence>
<dbReference type="Pfam" id="PF01565">
    <property type="entry name" value="FAD_binding_4"/>
    <property type="match status" value="1"/>
</dbReference>
<keyword evidence="6" id="KW-0408">Iron</keyword>
<evidence type="ECO:0000256" key="1">
    <source>
        <dbReference type="ARBA" id="ARBA00001974"/>
    </source>
</evidence>
<dbReference type="GO" id="GO:0051536">
    <property type="term" value="F:iron-sulfur cluster binding"/>
    <property type="evidence" value="ECO:0007669"/>
    <property type="project" value="UniProtKB-KW"/>
</dbReference>
<dbReference type="Proteomes" id="UP000179627">
    <property type="component" value="Unassembled WGS sequence"/>
</dbReference>
<dbReference type="SUPFAM" id="SSF56176">
    <property type="entry name" value="FAD-binding/transporter-associated domain-like"/>
    <property type="match status" value="1"/>
</dbReference>
<evidence type="ECO:0000259" key="8">
    <source>
        <dbReference type="PROSITE" id="PS51379"/>
    </source>
</evidence>
<dbReference type="InterPro" id="IPR006094">
    <property type="entry name" value="Oxid_FAD_bind_N"/>
</dbReference>
<keyword evidence="3" id="KW-0479">Metal-binding</keyword>
<dbReference type="RefSeq" id="WP_071087333.1">
    <property type="nucleotide sequence ID" value="NZ_MBLM01000134.1"/>
</dbReference>
<keyword evidence="11" id="KW-1185">Reference proteome</keyword>
<keyword evidence="7" id="KW-0411">Iron-sulfur</keyword>
<dbReference type="InterPro" id="IPR016167">
    <property type="entry name" value="FAD-bd_PCMH_sub1"/>
</dbReference>
<evidence type="ECO:0000313" key="10">
    <source>
        <dbReference type="EMBL" id="OHV33164.1"/>
    </source>
</evidence>
<dbReference type="PROSITE" id="PS00198">
    <property type="entry name" value="4FE4S_FER_1"/>
    <property type="match status" value="1"/>
</dbReference>
<evidence type="ECO:0000256" key="5">
    <source>
        <dbReference type="ARBA" id="ARBA00023002"/>
    </source>
</evidence>
<dbReference type="GO" id="GO:1903457">
    <property type="term" value="P:lactate catabolic process"/>
    <property type="evidence" value="ECO:0007669"/>
    <property type="project" value="TreeGrafter"/>
</dbReference>
<dbReference type="Pfam" id="PF02913">
    <property type="entry name" value="FAD-oxidase_C"/>
    <property type="match status" value="1"/>
</dbReference>
<dbReference type="PROSITE" id="PS51387">
    <property type="entry name" value="FAD_PCMH"/>
    <property type="match status" value="1"/>
</dbReference>
<dbReference type="GO" id="GO:0046872">
    <property type="term" value="F:metal ion binding"/>
    <property type="evidence" value="ECO:0007669"/>
    <property type="project" value="UniProtKB-KW"/>
</dbReference>
<name>A0A1S1QLI6_9ACTN</name>
<evidence type="ECO:0000313" key="11">
    <source>
        <dbReference type="Proteomes" id="UP000179627"/>
    </source>
</evidence>
<dbReference type="InterPro" id="IPR017900">
    <property type="entry name" value="4Fe4S_Fe_S_CS"/>
</dbReference>